<accession>A0A6J4UMR2</accession>
<evidence type="ECO:0000313" key="1">
    <source>
        <dbReference type="EMBL" id="CAA9554881.1"/>
    </source>
</evidence>
<proteinExistence type="predicted"/>
<name>A0A6J4UMR2_9BACT</name>
<protein>
    <submittedName>
        <fullName evidence="1">Uncharacterized protein</fullName>
    </submittedName>
</protein>
<organism evidence="1">
    <name type="scientific">uncultured Thermomicrobiales bacterium</name>
    <dbReference type="NCBI Taxonomy" id="1645740"/>
    <lineage>
        <taxon>Bacteria</taxon>
        <taxon>Pseudomonadati</taxon>
        <taxon>Thermomicrobiota</taxon>
        <taxon>Thermomicrobia</taxon>
        <taxon>Thermomicrobiales</taxon>
        <taxon>environmental samples</taxon>
    </lineage>
</organism>
<gene>
    <name evidence="1" type="ORF">AVDCRST_MAG87-1138</name>
</gene>
<dbReference type="AlphaFoldDB" id="A0A6J4UMR2"/>
<dbReference type="EMBL" id="CADCWJ010000263">
    <property type="protein sequence ID" value="CAA9554881.1"/>
    <property type="molecule type" value="Genomic_DNA"/>
</dbReference>
<sequence>MTDIRPNFPVSVIQSAAMGRIRSIPSEWLVVNPRAKRMSAKPTGGLMSWVPELGIVDCGLREATGASPTDGVE</sequence>
<reference evidence="1" key="1">
    <citation type="submission" date="2020-02" db="EMBL/GenBank/DDBJ databases">
        <authorList>
            <person name="Meier V. D."/>
        </authorList>
    </citation>
    <scope>NUCLEOTIDE SEQUENCE</scope>
    <source>
        <strain evidence="1">AVDCRST_MAG87</strain>
    </source>
</reference>